<dbReference type="EMBL" id="JACATE010000010">
    <property type="protein sequence ID" value="NWJ28970.1"/>
    <property type="molecule type" value="Genomic_DNA"/>
</dbReference>
<keyword evidence="1" id="KW-0732">Signal</keyword>
<dbReference type="InterPro" id="IPR029051">
    <property type="entry name" value="DUF4352"/>
</dbReference>
<name>A0A7K4MK36_9ARCH</name>
<dbReference type="Gene3D" id="2.60.40.1240">
    <property type="match status" value="1"/>
</dbReference>
<sequence>MAGFVVVMIIVGIFASMGAGMYMYSQYQTNYITAVAGDTITVGPVEYVITFEGTHNGSEEIRPENTFVMIGITAKNISDEKTLLTGGQFYIVDERDQKHKAVFGEGEFSSKDLFIEWLEPNKPIEITTQFDIPFGEEVQYKIIVRPQKEQSTVDTAVVCITNC</sequence>
<evidence type="ECO:0000259" key="3">
    <source>
        <dbReference type="Pfam" id="PF11611"/>
    </source>
</evidence>
<comment type="caution">
    <text evidence="4">The sequence shown here is derived from an EMBL/GenBank/DDBJ whole genome shotgun (WGS) entry which is preliminary data.</text>
</comment>
<feature type="transmembrane region" description="Helical" evidence="2">
    <location>
        <begin position="6"/>
        <end position="24"/>
    </location>
</feature>
<reference evidence="4 5" key="1">
    <citation type="journal article" date="2019" name="Environ. Microbiol.">
        <title>Genomics insights into ecotype formation of ammonia-oxidizing archaea in the deep ocean.</title>
        <authorList>
            <person name="Wang Y."/>
            <person name="Huang J.M."/>
            <person name="Cui G.J."/>
            <person name="Nunoura T."/>
            <person name="Takaki Y."/>
            <person name="Li W.L."/>
            <person name="Li J."/>
            <person name="Gao Z.M."/>
            <person name="Takai K."/>
            <person name="Zhang A.Q."/>
            <person name="Stepanauskas R."/>
        </authorList>
    </citation>
    <scope>NUCLEOTIDE SEQUENCE [LARGE SCALE GENOMIC DNA]</scope>
    <source>
        <strain evidence="4 5">T1L11</strain>
    </source>
</reference>
<dbReference type="AlphaFoldDB" id="A0A7K4MK36"/>
<dbReference type="Pfam" id="PF11611">
    <property type="entry name" value="DUF4352"/>
    <property type="match status" value="1"/>
</dbReference>
<proteinExistence type="predicted"/>
<dbReference type="InterPro" id="IPR029050">
    <property type="entry name" value="Immunoprotect_excell_Ig-like"/>
</dbReference>
<feature type="domain" description="DUF4352" evidence="3">
    <location>
        <begin position="37"/>
        <end position="145"/>
    </location>
</feature>
<protein>
    <submittedName>
        <fullName evidence="4">DUF4352 domain-containing protein</fullName>
    </submittedName>
</protein>
<gene>
    <name evidence="4" type="ORF">HX848_06280</name>
</gene>
<keyword evidence="2" id="KW-0472">Membrane</keyword>
<accession>A0A7K4MK36</accession>
<keyword evidence="2" id="KW-1133">Transmembrane helix</keyword>
<evidence type="ECO:0000313" key="4">
    <source>
        <dbReference type="EMBL" id="NWJ28970.1"/>
    </source>
</evidence>
<keyword evidence="2" id="KW-0812">Transmembrane</keyword>
<evidence type="ECO:0000256" key="2">
    <source>
        <dbReference type="SAM" id="Phobius"/>
    </source>
</evidence>
<organism evidence="4 5">
    <name type="scientific">Marine Group I thaumarchaeote</name>
    <dbReference type="NCBI Taxonomy" id="2511932"/>
    <lineage>
        <taxon>Archaea</taxon>
        <taxon>Nitrososphaerota</taxon>
        <taxon>Marine Group I</taxon>
    </lineage>
</organism>
<evidence type="ECO:0000256" key="1">
    <source>
        <dbReference type="ARBA" id="ARBA00022729"/>
    </source>
</evidence>
<evidence type="ECO:0000313" key="5">
    <source>
        <dbReference type="Proteomes" id="UP000563820"/>
    </source>
</evidence>
<dbReference type="Proteomes" id="UP000563820">
    <property type="component" value="Unassembled WGS sequence"/>
</dbReference>